<gene>
    <name evidence="1" type="ORF">D9757_007072</name>
</gene>
<comment type="caution">
    <text evidence="1">The sequence shown here is derived from an EMBL/GenBank/DDBJ whole genome shotgun (WGS) entry which is preliminary data.</text>
</comment>
<evidence type="ECO:0000313" key="2">
    <source>
        <dbReference type="Proteomes" id="UP000518752"/>
    </source>
</evidence>
<dbReference type="EMBL" id="JAACJN010000063">
    <property type="protein sequence ID" value="KAF5380677.1"/>
    <property type="molecule type" value="Genomic_DNA"/>
</dbReference>
<accession>A0A8H5M4R1</accession>
<protein>
    <submittedName>
        <fullName evidence="1">Uncharacterized protein</fullName>
    </submittedName>
</protein>
<reference evidence="1 2" key="1">
    <citation type="journal article" date="2020" name="ISME J.">
        <title>Uncovering the hidden diversity of litter-decomposition mechanisms in mushroom-forming fungi.</title>
        <authorList>
            <person name="Floudas D."/>
            <person name="Bentzer J."/>
            <person name="Ahren D."/>
            <person name="Johansson T."/>
            <person name="Persson P."/>
            <person name="Tunlid A."/>
        </authorList>
    </citation>
    <scope>NUCLEOTIDE SEQUENCE [LARGE SCALE GENOMIC DNA]</scope>
    <source>
        <strain evidence="1 2">CBS 406.79</strain>
    </source>
</reference>
<name>A0A8H5M4R1_9AGAR</name>
<dbReference type="OrthoDB" id="2322999at2759"/>
<sequence length="127" mass="14073">MAIVASPVPLPLSTAYSVDHELYNHLATLEDANAALNASKATHQIFSKIASLLSSFGQEWGLVLVHGHCTLQPNEKMVHRGRVAEPEIVREGTTVFPTRWMSDGKPFEYTPGYTSEYLDVDLKMICL</sequence>
<organism evidence="1 2">
    <name type="scientific">Collybiopsis confluens</name>
    <dbReference type="NCBI Taxonomy" id="2823264"/>
    <lineage>
        <taxon>Eukaryota</taxon>
        <taxon>Fungi</taxon>
        <taxon>Dikarya</taxon>
        <taxon>Basidiomycota</taxon>
        <taxon>Agaricomycotina</taxon>
        <taxon>Agaricomycetes</taxon>
        <taxon>Agaricomycetidae</taxon>
        <taxon>Agaricales</taxon>
        <taxon>Marasmiineae</taxon>
        <taxon>Omphalotaceae</taxon>
        <taxon>Collybiopsis</taxon>
    </lineage>
</organism>
<proteinExistence type="predicted"/>
<dbReference type="Proteomes" id="UP000518752">
    <property type="component" value="Unassembled WGS sequence"/>
</dbReference>
<evidence type="ECO:0000313" key="1">
    <source>
        <dbReference type="EMBL" id="KAF5380677.1"/>
    </source>
</evidence>
<keyword evidence="2" id="KW-1185">Reference proteome</keyword>
<dbReference type="AlphaFoldDB" id="A0A8H5M4R1"/>